<proteinExistence type="predicted"/>
<sequence length="1050" mass="115765">MTLLNAQESVLPDIADDTDIPDTGRSGLVGPRRLVAVQTFDIGRLTTHPVPIVPSSFVAVSGQGPKGDSNGSGKTTFLSAVALLLADPQWRLDSDGRDAAKLLFNPESAGSEGAGSAIDHGYIAGVFARPDDGDPLTVWMRIASRPPYIRVRWTEGLHVAQAATDEERALQGDDLWDQLPGRTLGSRAMSSVLYGDAPRCLAYLDTPMRQTVPSLLSQQMTSMSPEAIGEALIALTGREHLTKDEVKLRRDCDVKEDKLRQLETEDHDSRGVEEAHLAAVARRNQAREALEASKESWTLHLAKGVVEKKQDHDRVAERLKRYRELLEEAEILAKKAREQLRELTKNTNLDGAVSAAEKVHQRLDDAHTEQSQAVGSRRTYVNELVKLRGKLLLAADGDDGVPVGQREHEAEEARMALSTATVRHTQSQTAFQKAQERLELVTAGHDGITGTAIRALDAHGIEAFSVLDAITLTEAVRPIWEAHLWRFRDTVAVPSAEGERVLRLLADQPQMTGVSVVCLPDVSDGHGSSGDIPPLPEGVTAPAALSGFLHAIRDRYVYAHAPDRSHDTDLDEWVLGGFADPVTGRDTRIAAAQHGLDMAEAAMGTAAEAVEHTRLALNQAQERLGTAKAAEALKKCKEDLKVAKQLLAEATVALHACHEKRESAREKLSDAKSERKNHRILVEIARERAKVGDSAVQQQRNQAKNAEAALHDIGYEAWCRSWSPEADTDKAHESAYHRVFQLHPREQPRSSTHWREQSMASFHRAHQAVSPDRESVSDELLPLMKATKMGADAFPDAGADRESFLSVIRPLGDLLDGQRDHDTILKERIDRNRAERERTLHESRKEIEGLSVDLEALRASVADSVKRVLRKISDQFNALDLNRDGGHGARIDYTVQTPAETGTDWKTHVTPKWRRSPHGGFVSYKQPANGAQIKVFAIQLVLAALLADSDIPGRVLVLDELGNSLGDENRKDILEALHRVAVEQRVTILGTCQDSVIHDAVRSCGQVLWFSHRDDQETYNRPTRSWGSDQDGKHVDRTAFWLRSGRSLLD</sequence>
<keyword evidence="1" id="KW-0175">Coiled coil</keyword>
<feature type="coiled-coil region" evidence="1">
    <location>
        <begin position="312"/>
        <end position="346"/>
    </location>
</feature>
<feature type="coiled-coil region" evidence="1">
    <location>
        <begin position="633"/>
        <end position="688"/>
    </location>
</feature>
<dbReference type="EMBL" id="JACCHL010000001">
    <property type="protein sequence ID" value="NYH55748.1"/>
    <property type="molecule type" value="Genomic_DNA"/>
</dbReference>
<dbReference type="AlphaFoldDB" id="A0A7Y9XHG3"/>
<dbReference type="GO" id="GO:0051301">
    <property type="term" value="P:cell division"/>
    <property type="evidence" value="ECO:0007669"/>
    <property type="project" value="UniProtKB-KW"/>
</dbReference>
<dbReference type="SUPFAM" id="SSF52540">
    <property type="entry name" value="P-loop containing nucleoside triphosphate hydrolases"/>
    <property type="match status" value="1"/>
</dbReference>
<evidence type="ECO:0000313" key="3">
    <source>
        <dbReference type="Proteomes" id="UP000584931"/>
    </source>
</evidence>
<dbReference type="Gene3D" id="3.40.50.300">
    <property type="entry name" value="P-loop containing nucleotide triphosphate hydrolases"/>
    <property type="match status" value="2"/>
</dbReference>
<comment type="caution">
    <text evidence="2">The sequence shown here is derived from an EMBL/GenBank/DDBJ whole genome shotgun (WGS) entry which is preliminary data.</text>
</comment>
<keyword evidence="2" id="KW-0131">Cell cycle</keyword>
<dbReference type="Proteomes" id="UP000584931">
    <property type="component" value="Unassembled WGS sequence"/>
</dbReference>
<evidence type="ECO:0000256" key="1">
    <source>
        <dbReference type="SAM" id="Coils"/>
    </source>
</evidence>
<dbReference type="RefSeq" id="WP_179811721.1">
    <property type="nucleotide sequence ID" value="NZ_JACCHL010000001.1"/>
</dbReference>
<dbReference type="InterPro" id="IPR027417">
    <property type="entry name" value="P-loop_NTPase"/>
</dbReference>
<organism evidence="2 3">
    <name type="scientific">Nocardiopsis sinuspersici</name>
    <dbReference type="NCBI Taxonomy" id="501010"/>
    <lineage>
        <taxon>Bacteria</taxon>
        <taxon>Bacillati</taxon>
        <taxon>Actinomycetota</taxon>
        <taxon>Actinomycetes</taxon>
        <taxon>Streptosporangiales</taxon>
        <taxon>Nocardiopsidaceae</taxon>
        <taxon>Nocardiopsis</taxon>
    </lineage>
</organism>
<evidence type="ECO:0000313" key="2">
    <source>
        <dbReference type="EMBL" id="NYH55748.1"/>
    </source>
</evidence>
<reference evidence="2 3" key="1">
    <citation type="submission" date="2020-07" db="EMBL/GenBank/DDBJ databases">
        <title>Sequencing the genomes of 1000 actinobacteria strains.</title>
        <authorList>
            <person name="Klenk H.-P."/>
        </authorList>
    </citation>
    <scope>NUCLEOTIDE SEQUENCE [LARGE SCALE GENOMIC DNA]</scope>
    <source>
        <strain evidence="2 3">DSM 45278</strain>
    </source>
</reference>
<name>A0A7Y9XHG3_9ACTN</name>
<keyword evidence="2" id="KW-0132">Cell division</keyword>
<protein>
    <submittedName>
        <fullName evidence="2">SepF-like predicted cell division protein (DUF552 family)</fullName>
    </submittedName>
</protein>
<accession>A0A7Y9XHG3</accession>
<gene>
    <name evidence="2" type="ORF">HNR06_005337</name>
</gene>